<keyword evidence="7 13" id="KW-0227">DNA damage</keyword>
<evidence type="ECO:0000256" key="10">
    <source>
        <dbReference type="ARBA" id="ARBA00023014"/>
    </source>
</evidence>
<dbReference type="GO" id="GO:0000701">
    <property type="term" value="F:purine-specific mismatch base pair DNA N-glycosylase activity"/>
    <property type="evidence" value="ECO:0007669"/>
    <property type="project" value="UniProtKB-EC"/>
</dbReference>
<dbReference type="InterPro" id="IPR015797">
    <property type="entry name" value="NUDIX_hydrolase-like_dom_sf"/>
</dbReference>
<dbReference type="InterPro" id="IPR029119">
    <property type="entry name" value="MutY_C"/>
</dbReference>
<dbReference type="PANTHER" id="PTHR42944">
    <property type="entry name" value="ADENINE DNA GLYCOSYLASE"/>
    <property type="match status" value="1"/>
</dbReference>
<dbReference type="GO" id="GO:0046872">
    <property type="term" value="F:metal ion binding"/>
    <property type="evidence" value="ECO:0007669"/>
    <property type="project" value="UniProtKB-UniRule"/>
</dbReference>
<dbReference type="Gene3D" id="1.10.1670.10">
    <property type="entry name" value="Helix-hairpin-Helix base-excision DNA repair enzymes (C-terminal)"/>
    <property type="match status" value="1"/>
</dbReference>
<feature type="domain" description="HhH-GPD" evidence="14">
    <location>
        <begin position="1"/>
        <end position="152"/>
    </location>
</feature>
<name>A0AAD9KTE5_RIDPI</name>
<keyword evidence="16" id="KW-1185">Reference proteome</keyword>
<comment type="function">
    <text evidence="13">Adenine glycosylase active on G-A mispairs.</text>
</comment>
<evidence type="ECO:0000313" key="15">
    <source>
        <dbReference type="EMBL" id="KAK2176398.1"/>
    </source>
</evidence>
<keyword evidence="9 13" id="KW-0408">Iron</keyword>
<keyword evidence="11" id="KW-0234">DNA repair</keyword>
<dbReference type="PANTHER" id="PTHR42944:SF1">
    <property type="entry name" value="ADENINE DNA GLYCOSYLASE"/>
    <property type="match status" value="1"/>
</dbReference>
<dbReference type="SUPFAM" id="SSF55811">
    <property type="entry name" value="Nudix"/>
    <property type="match status" value="1"/>
</dbReference>
<keyword evidence="8" id="KW-0378">Hydrolase</keyword>
<keyword evidence="10" id="KW-0411">Iron-sulfur</keyword>
<keyword evidence="5" id="KW-0004">4Fe-4S</keyword>
<feature type="transmembrane region" description="Helical" evidence="13">
    <location>
        <begin position="375"/>
        <end position="396"/>
    </location>
</feature>
<keyword evidence="12 13" id="KW-0326">Glycosidase</keyword>
<sequence length="399" mass="44064">MLQQTQVATVIDYYTRWMQKWPSLDALSKATLEVLCLCSQEVNELWSGLGYYSRGRRLLEGATKMPDSAEKLMTTLPGVGRYTAAAIASIAFQKVTGLVDGNVNRVIARLRVISADISSPPVTHAVWSAVDRLVDPKRPGDFNQSLMELGATVCMPKRSLCDQCPVSHLCHAYSQVQKTKATSALKFGQNVCATVLPPAECDIEDCSLCTEDKLDSSLGVLSYPRKGKKKPPRVETAAVCVVHRSKDRERQFLLVQRPATEQLNNVCVCPAVGLLAGLWEFPSVAMETGCTDGQCWEAVEAYLRENLELGVSPQEGIQHIGHVTHVFSHIRQTYVVDSALVKLEVDTDSGPTDRKWVATGDFHTAAVSTAMRKVFLVQVTLVNVVIFVVSSSWIYFRWL</sequence>
<gene>
    <name evidence="15" type="ORF">NP493_664g02110</name>
</gene>
<dbReference type="Pfam" id="PF00730">
    <property type="entry name" value="HhH-GPD"/>
    <property type="match status" value="1"/>
</dbReference>
<comment type="similarity">
    <text evidence="2 13">Belongs to the Nth/MutY family.</text>
</comment>
<protein>
    <recommendedName>
        <fullName evidence="4 13">Adenine DNA glycosylase</fullName>
        <ecNumber evidence="3 13">3.2.2.31</ecNumber>
    </recommendedName>
</protein>
<dbReference type="GO" id="GO:0035485">
    <property type="term" value="F:adenine/guanine mispair binding"/>
    <property type="evidence" value="ECO:0007669"/>
    <property type="project" value="TreeGrafter"/>
</dbReference>
<dbReference type="InterPro" id="IPR044298">
    <property type="entry name" value="MIG/MutY"/>
</dbReference>
<evidence type="ECO:0000259" key="14">
    <source>
        <dbReference type="SMART" id="SM00478"/>
    </source>
</evidence>
<comment type="catalytic activity">
    <reaction evidence="1 13">
        <text>Hydrolyzes free adenine bases from 7,8-dihydro-8-oxoguanine:adenine mismatched double-stranded DNA, leaving an apurinic site.</text>
        <dbReference type="EC" id="3.2.2.31"/>
    </reaction>
</comment>
<comment type="cofactor">
    <cofactor evidence="13">
        <name>[4Fe-4S] cluster</name>
        <dbReference type="ChEBI" id="CHEBI:49883"/>
    </cofactor>
    <text evidence="13">Binds 1 [4Fe-4S] cluster.</text>
</comment>
<evidence type="ECO:0000256" key="6">
    <source>
        <dbReference type="ARBA" id="ARBA00022723"/>
    </source>
</evidence>
<dbReference type="InterPro" id="IPR003651">
    <property type="entry name" value="Endonuclease3_FeS-loop_motif"/>
</dbReference>
<dbReference type="EC" id="3.2.2.31" evidence="3 13"/>
<evidence type="ECO:0000256" key="1">
    <source>
        <dbReference type="ARBA" id="ARBA00000843"/>
    </source>
</evidence>
<dbReference type="CDD" id="cd00056">
    <property type="entry name" value="ENDO3c"/>
    <property type="match status" value="1"/>
</dbReference>
<dbReference type="GO" id="GO:0005634">
    <property type="term" value="C:nucleus"/>
    <property type="evidence" value="ECO:0007669"/>
    <property type="project" value="TreeGrafter"/>
</dbReference>
<dbReference type="GO" id="GO:0006298">
    <property type="term" value="P:mismatch repair"/>
    <property type="evidence" value="ECO:0007669"/>
    <property type="project" value="TreeGrafter"/>
</dbReference>
<accession>A0AAD9KTE5</accession>
<dbReference type="SMART" id="SM00478">
    <property type="entry name" value="ENDO3c"/>
    <property type="match status" value="1"/>
</dbReference>
<dbReference type="Proteomes" id="UP001209878">
    <property type="component" value="Unassembled WGS sequence"/>
</dbReference>
<evidence type="ECO:0000256" key="2">
    <source>
        <dbReference type="ARBA" id="ARBA00008343"/>
    </source>
</evidence>
<dbReference type="GO" id="GO:0032357">
    <property type="term" value="F:oxidized purine DNA binding"/>
    <property type="evidence" value="ECO:0007669"/>
    <property type="project" value="TreeGrafter"/>
</dbReference>
<dbReference type="SUPFAM" id="SSF48150">
    <property type="entry name" value="DNA-glycosylase"/>
    <property type="match status" value="1"/>
</dbReference>
<reference evidence="15" key="1">
    <citation type="journal article" date="2023" name="Mol. Biol. Evol.">
        <title>Third-Generation Sequencing Reveals the Adaptive Role of the Epigenome in Three Deep-Sea Polychaetes.</title>
        <authorList>
            <person name="Perez M."/>
            <person name="Aroh O."/>
            <person name="Sun Y."/>
            <person name="Lan Y."/>
            <person name="Juniper S.K."/>
            <person name="Young C.R."/>
            <person name="Angers B."/>
            <person name="Qian P.Y."/>
        </authorList>
    </citation>
    <scope>NUCLEOTIDE SEQUENCE</scope>
    <source>
        <strain evidence="15">R07B-5</strain>
    </source>
</reference>
<dbReference type="Gene3D" id="1.10.340.30">
    <property type="entry name" value="Hypothetical protein, domain 2"/>
    <property type="match status" value="1"/>
</dbReference>
<evidence type="ECO:0000256" key="11">
    <source>
        <dbReference type="ARBA" id="ARBA00023204"/>
    </source>
</evidence>
<dbReference type="GO" id="GO:0034039">
    <property type="term" value="F:8-oxo-7,8-dihydroguanine DNA N-glycosylase activity"/>
    <property type="evidence" value="ECO:0007669"/>
    <property type="project" value="TreeGrafter"/>
</dbReference>
<dbReference type="CDD" id="cd03431">
    <property type="entry name" value="NUDIX_DNA_Glycosylase_C-MutY"/>
    <property type="match status" value="1"/>
</dbReference>
<evidence type="ECO:0000256" key="13">
    <source>
        <dbReference type="RuleBase" id="RU365096"/>
    </source>
</evidence>
<evidence type="ECO:0000256" key="5">
    <source>
        <dbReference type="ARBA" id="ARBA00022485"/>
    </source>
</evidence>
<dbReference type="InterPro" id="IPR003265">
    <property type="entry name" value="HhH-GPD_domain"/>
</dbReference>
<dbReference type="SMART" id="SM00525">
    <property type="entry name" value="FES"/>
    <property type="match status" value="1"/>
</dbReference>
<proteinExistence type="inferred from homology"/>
<organism evidence="15 16">
    <name type="scientific">Ridgeia piscesae</name>
    <name type="common">Tubeworm</name>
    <dbReference type="NCBI Taxonomy" id="27915"/>
    <lineage>
        <taxon>Eukaryota</taxon>
        <taxon>Metazoa</taxon>
        <taxon>Spiralia</taxon>
        <taxon>Lophotrochozoa</taxon>
        <taxon>Annelida</taxon>
        <taxon>Polychaeta</taxon>
        <taxon>Sedentaria</taxon>
        <taxon>Canalipalpata</taxon>
        <taxon>Sabellida</taxon>
        <taxon>Siboglinidae</taxon>
        <taxon>Ridgeia</taxon>
    </lineage>
</organism>
<evidence type="ECO:0000256" key="3">
    <source>
        <dbReference type="ARBA" id="ARBA00012045"/>
    </source>
</evidence>
<comment type="caution">
    <text evidence="15">The sequence shown here is derived from an EMBL/GenBank/DDBJ whole genome shotgun (WGS) entry which is preliminary data.</text>
</comment>
<evidence type="ECO:0000256" key="12">
    <source>
        <dbReference type="ARBA" id="ARBA00023295"/>
    </source>
</evidence>
<evidence type="ECO:0000256" key="4">
    <source>
        <dbReference type="ARBA" id="ARBA00022023"/>
    </source>
</evidence>
<evidence type="ECO:0000313" key="16">
    <source>
        <dbReference type="Proteomes" id="UP001209878"/>
    </source>
</evidence>
<evidence type="ECO:0000256" key="9">
    <source>
        <dbReference type="ARBA" id="ARBA00023004"/>
    </source>
</evidence>
<evidence type="ECO:0000256" key="7">
    <source>
        <dbReference type="ARBA" id="ARBA00022763"/>
    </source>
</evidence>
<dbReference type="Gene3D" id="3.90.79.10">
    <property type="entry name" value="Nucleoside Triphosphate Pyrophosphohydrolase"/>
    <property type="match status" value="1"/>
</dbReference>
<keyword evidence="6" id="KW-0479">Metal-binding</keyword>
<dbReference type="AlphaFoldDB" id="A0AAD9KTE5"/>
<evidence type="ECO:0000256" key="8">
    <source>
        <dbReference type="ARBA" id="ARBA00022801"/>
    </source>
</evidence>
<dbReference type="GO" id="GO:0006284">
    <property type="term" value="P:base-excision repair"/>
    <property type="evidence" value="ECO:0007669"/>
    <property type="project" value="UniProtKB-UniRule"/>
</dbReference>
<keyword evidence="13" id="KW-1133">Transmembrane helix</keyword>
<dbReference type="InterPro" id="IPR023170">
    <property type="entry name" value="HhH_base_excis_C"/>
</dbReference>
<dbReference type="GO" id="GO:0051539">
    <property type="term" value="F:4 iron, 4 sulfur cluster binding"/>
    <property type="evidence" value="ECO:0007669"/>
    <property type="project" value="UniProtKB-UniRule"/>
</dbReference>
<dbReference type="InterPro" id="IPR011257">
    <property type="entry name" value="DNA_glycosylase"/>
</dbReference>
<keyword evidence="13" id="KW-0472">Membrane</keyword>
<dbReference type="EMBL" id="JAODUO010000664">
    <property type="protein sequence ID" value="KAK2176398.1"/>
    <property type="molecule type" value="Genomic_DNA"/>
</dbReference>
<keyword evidence="13" id="KW-0812">Transmembrane</keyword>
<dbReference type="Pfam" id="PF14815">
    <property type="entry name" value="NUDIX_4"/>
    <property type="match status" value="1"/>
</dbReference>